<dbReference type="EMBL" id="CM056819">
    <property type="protein sequence ID" value="KAJ8625272.1"/>
    <property type="molecule type" value="Genomic_DNA"/>
</dbReference>
<gene>
    <name evidence="1" type="ORF">MRB53_033802</name>
</gene>
<protein>
    <submittedName>
        <fullName evidence="1">Uncharacterized protein</fullName>
    </submittedName>
</protein>
<sequence length="226" mass="25373">MAQLVELCTGRSILPSSTSNEQMILTLVLFARVPTLSNDPSPGYNIEQETMFAMLVEITERAMVHCDTKDVLIVSGVGCNERLQEMVRIMCSERGGRLFATDDRYCIDNGAMIAHTGLLAYCNGLTTPLEESTFTQRFRTDEVHAIWREKDMLNANGVDRAVVQTLLATSATERCYHLFSLIPACKYNPQPFVYTPQVKQACHTKAEYEEYGGSIYRANPAFKGMY</sequence>
<proteinExistence type="predicted"/>
<name>A0ACC2KVN7_PERAE</name>
<accession>A0ACC2KVN7</accession>
<comment type="caution">
    <text evidence="1">The sequence shown here is derived from an EMBL/GenBank/DDBJ whole genome shotgun (WGS) entry which is preliminary data.</text>
</comment>
<reference evidence="1 2" key="1">
    <citation type="journal article" date="2022" name="Hortic Res">
        <title>A haplotype resolved chromosomal level avocado genome allows analysis of novel avocado genes.</title>
        <authorList>
            <person name="Nath O."/>
            <person name="Fletcher S.J."/>
            <person name="Hayward A."/>
            <person name="Shaw L.M."/>
            <person name="Masouleh A.K."/>
            <person name="Furtado A."/>
            <person name="Henry R.J."/>
            <person name="Mitter N."/>
        </authorList>
    </citation>
    <scope>NUCLEOTIDE SEQUENCE [LARGE SCALE GENOMIC DNA]</scope>
    <source>
        <strain evidence="2">cv. Hass</strain>
    </source>
</reference>
<organism evidence="1 2">
    <name type="scientific">Persea americana</name>
    <name type="common">Avocado</name>
    <dbReference type="NCBI Taxonomy" id="3435"/>
    <lineage>
        <taxon>Eukaryota</taxon>
        <taxon>Viridiplantae</taxon>
        <taxon>Streptophyta</taxon>
        <taxon>Embryophyta</taxon>
        <taxon>Tracheophyta</taxon>
        <taxon>Spermatophyta</taxon>
        <taxon>Magnoliopsida</taxon>
        <taxon>Magnoliidae</taxon>
        <taxon>Laurales</taxon>
        <taxon>Lauraceae</taxon>
        <taxon>Persea</taxon>
    </lineage>
</organism>
<dbReference type="Proteomes" id="UP001234297">
    <property type="component" value="Chromosome 11"/>
</dbReference>
<keyword evidence="2" id="KW-1185">Reference proteome</keyword>
<evidence type="ECO:0000313" key="2">
    <source>
        <dbReference type="Proteomes" id="UP001234297"/>
    </source>
</evidence>
<evidence type="ECO:0000313" key="1">
    <source>
        <dbReference type="EMBL" id="KAJ8625272.1"/>
    </source>
</evidence>